<keyword evidence="1" id="KW-0472">Membrane</keyword>
<sequence>MSIDLQAYLGYIHTHAQSGARVSLGQTILSPLFASMSPAQTELLRRCAIPRWFDASVLRVLREHEQGNEALLAELRQLSCVHELGDGRLAFLPEVRSLLLKEWEQQRHDELIQIHRRLYSYFSNRTTPPGSTRRAMSLLPESSLLSVIPISLQSDLFQREALYHLIHADPLRGIDELRAIFNTLARNHRLVDAELLLQAVDSGLLNSLQQRWIQYMRARIEQNSLNLHGATQQYEALRSMPDLDPELRAETNRALAEVYAEMGQWGRSIRLYKQSLDYFMRTNNQRASADTMVLLGEAYQGLGLRMGSWHLPTASSYGQRVGLWLIGLPFQILSLLLGSQERLLPLPSYCAHYQNWFLIRFFNTARDWFIQARKLYQRMQDEGGMLRAEQRVIDILRSYGYHEEARSKIEALIKRPPARDPYWRAWLDRSLAECYLAVNNPLRAQEILSNARAVFREFGDIRREAAILVLQGQTAMQVGDHSVALALMAAGLRHYRDLGYATARERILHELRMWKNQPATPEEVRSQIATLIAAEPEKRYAQRFTRSYLPLLQVIGLITIPLGLLLMAMSVPITHSIHLGAGVLASTIRYDPLHIVGVLLLLVLLLTPSHTTIASILIFGLPISRMEREQPDMICTTPEAIICYDHMGQAKQQMAWRDVRGWRILDRCSWERPLPLSSGVVLEDANGQQLQIPGVTNWYAELQRDIGERLAAVGNPCRSTDLTYRLLKSWSGLSLSVGLLMILLVGLTENWSLGLPLWFPANLYALITSITLSGAAILVPLAYWLVNRPLSLQRSLLHEEIWPKMLFILGILPVMLYAISWGSAIPVGMLNASTFVWGIYTLTEATLARFPATRTQLRMPGALLASLLASILVWQPIQADYQWQTSLIARNQIAAALVKGEMPPSSTFAHCQAVVHAQALGYDPLRGYMLQGDCAGLSGNWREAINAYRAALYHTPANPGEQALSLYNLWNATYQENREEADEVREQFNTLCHTSKRAATVCQQVASYMQR</sequence>
<dbReference type="SUPFAM" id="SSF48452">
    <property type="entry name" value="TPR-like"/>
    <property type="match status" value="1"/>
</dbReference>
<comment type="caution">
    <text evidence="2">The sequence shown here is derived from an EMBL/GenBank/DDBJ whole genome shotgun (WGS) entry which is preliminary data.</text>
</comment>
<feature type="transmembrane region" description="Helical" evidence="1">
    <location>
        <begin position="806"/>
        <end position="829"/>
    </location>
</feature>
<dbReference type="STRING" id="765420.OSCT_2296"/>
<name>E1IG45_9CHLR</name>
<dbReference type="Gene3D" id="1.25.40.10">
    <property type="entry name" value="Tetratricopeptide repeat domain"/>
    <property type="match status" value="2"/>
</dbReference>
<dbReference type="AlphaFoldDB" id="E1IG45"/>
<dbReference type="HOGENOM" id="CLU_297690_0_0_0"/>
<protein>
    <submittedName>
        <fullName evidence="2">Tetratricopeptide domain-containing protein</fullName>
    </submittedName>
</protein>
<dbReference type="eggNOG" id="COG0457">
    <property type="taxonomic scope" value="Bacteria"/>
</dbReference>
<accession>E1IG45</accession>
<feature type="transmembrane region" description="Helical" evidence="1">
    <location>
        <begin position="763"/>
        <end position="786"/>
    </location>
</feature>
<feature type="transmembrane region" description="Helical" evidence="1">
    <location>
        <begin position="732"/>
        <end position="751"/>
    </location>
</feature>
<evidence type="ECO:0000313" key="2">
    <source>
        <dbReference type="EMBL" id="EFO79843.1"/>
    </source>
</evidence>
<proteinExistence type="predicted"/>
<keyword evidence="1" id="KW-1133">Transmembrane helix</keyword>
<evidence type="ECO:0000313" key="3">
    <source>
        <dbReference type="Proteomes" id="UP000054010"/>
    </source>
</evidence>
<gene>
    <name evidence="2" type="ORF">OSCT_2296</name>
</gene>
<organism evidence="2 3">
    <name type="scientific">Oscillochloris trichoides DG-6</name>
    <dbReference type="NCBI Taxonomy" id="765420"/>
    <lineage>
        <taxon>Bacteria</taxon>
        <taxon>Bacillati</taxon>
        <taxon>Chloroflexota</taxon>
        <taxon>Chloroflexia</taxon>
        <taxon>Chloroflexales</taxon>
        <taxon>Chloroflexineae</taxon>
        <taxon>Oscillochloridaceae</taxon>
        <taxon>Oscillochloris</taxon>
    </lineage>
</organism>
<feature type="transmembrane region" description="Helical" evidence="1">
    <location>
        <begin position="548"/>
        <end position="573"/>
    </location>
</feature>
<keyword evidence="3" id="KW-1185">Reference proteome</keyword>
<keyword evidence="1" id="KW-0812">Transmembrane</keyword>
<dbReference type="Proteomes" id="UP000054010">
    <property type="component" value="Unassembled WGS sequence"/>
</dbReference>
<dbReference type="OrthoDB" id="135219at2"/>
<reference evidence="2 3" key="1">
    <citation type="journal article" date="2011" name="J. Bacteriol.">
        <title>Draft genome sequence of the anoxygenic filamentous phototrophic bacterium Oscillochloris trichoides subsp. DG-6.</title>
        <authorList>
            <person name="Kuznetsov B.B."/>
            <person name="Ivanovsky R.N."/>
            <person name="Keppen O.I."/>
            <person name="Sukhacheva M.V."/>
            <person name="Bumazhkin B.K."/>
            <person name="Patutina E.O."/>
            <person name="Beletsky A.V."/>
            <person name="Mardanov A.V."/>
            <person name="Baslerov R.V."/>
            <person name="Panteleeva A.N."/>
            <person name="Kolganova T.V."/>
            <person name="Ravin N.V."/>
            <person name="Skryabin K.G."/>
        </authorList>
    </citation>
    <scope>NUCLEOTIDE SEQUENCE [LARGE SCALE GENOMIC DNA]</scope>
    <source>
        <strain evidence="2 3">DG-6</strain>
    </source>
</reference>
<dbReference type="EMBL" id="ADVR01000099">
    <property type="protein sequence ID" value="EFO79843.1"/>
    <property type="molecule type" value="Genomic_DNA"/>
</dbReference>
<feature type="transmembrane region" description="Helical" evidence="1">
    <location>
        <begin position="593"/>
        <end position="621"/>
    </location>
</feature>
<dbReference type="InterPro" id="IPR011990">
    <property type="entry name" value="TPR-like_helical_dom_sf"/>
</dbReference>
<evidence type="ECO:0000256" key="1">
    <source>
        <dbReference type="SAM" id="Phobius"/>
    </source>
</evidence>